<dbReference type="STRING" id="1641165.XM38_08075"/>
<dbReference type="OrthoDB" id="572935at2"/>
<evidence type="ECO:0000313" key="2">
    <source>
        <dbReference type="Proteomes" id="UP000191901"/>
    </source>
</evidence>
<dbReference type="Proteomes" id="UP000191901">
    <property type="component" value="Chromosome"/>
</dbReference>
<gene>
    <name evidence="1" type="ORF">XM38_013240</name>
</gene>
<reference evidence="1 2" key="1">
    <citation type="journal article" date="2016" name="Biochim. Biophys. Acta">
        <title>Characterization of red-shifted phycobilisomes isolated from the chlorophyll f-containing cyanobacterium Halomicronema hongdechloris.</title>
        <authorList>
            <person name="Li Y."/>
            <person name="Lin Y."/>
            <person name="Garvey C.J."/>
            <person name="Birch D."/>
            <person name="Corkery R.W."/>
            <person name="Loughlin P.C."/>
            <person name="Scheer H."/>
            <person name="Willows R.D."/>
            <person name="Chen M."/>
        </authorList>
    </citation>
    <scope>NUCLEOTIDE SEQUENCE [LARGE SCALE GENOMIC DNA]</scope>
    <source>
        <strain evidence="1 2">C2206</strain>
    </source>
</reference>
<proteinExistence type="predicted"/>
<accession>A0A1Z3HJE3</accession>
<keyword evidence="2" id="KW-1185">Reference proteome</keyword>
<name>A0A1Z3HJE3_9CYAN</name>
<evidence type="ECO:0000313" key="1">
    <source>
        <dbReference type="EMBL" id="ASC70386.1"/>
    </source>
</evidence>
<organism evidence="1 2">
    <name type="scientific">Halomicronema hongdechloris C2206</name>
    <dbReference type="NCBI Taxonomy" id="1641165"/>
    <lineage>
        <taxon>Bacteria</taxon>
        <taxon>Bacillati</taxon>
        <taxon>Cyanobacteriota</taxon>
        <taxon>Cyanophyceae</taxon>
        <taxon>Nodosilineales</taxon>
        <taxon>Nodosilineaceae</taxon>
        <taxon>Halomicronema</taxon>
    </lineage>
</organism>
<dbReference type="EMBL" id="CP021983">
    <property type="protein sequence ID" value="ASC70386.1"/>
    <property type="molecule type" value="Genomic_DNA"/>
</dbReference>
<dbReference type="KEGG" id="hhg:XM38_013240"/>
<sequence>MNPSDTYTQSRWIYPFMTAQYPTFPYLWQPEAMGVLFIVKVPPDLESLQEPIYLALMQTRLDQLIQDWAAATSQIETQQLLATHLSQLDAAQAIPLLESDADPEFALSQWRQQWSETLILSNWRFRDRMRHYGLTFPAVPMAPDHPSYPDALDLHDDITLEDWLGNLTL</sequence>
<dbReference type="RefSeq" id="WP_080807498.1">
    <property type="nucleotide sequence ID" value="NZ_CP021983.2"/>
</dbReference>
<protein>
    <submittedName>
        <fullName evidence="1">Uncharacterized protein</fullName>
    </submittedName>
</protein>
<dbReference type="AlphaFoldDB" id="A0A1Z3HJE3"/>